<accession>A0AA39I245</accession>
<evidence type="ECO:0000313" key="3">
    <source>
        <dbReference type="Proteomes" id="UP001175271"/>
    </source>
</evidence>
<dbReference type="AlphaFoldDB" id="A0AA39I245"/>
<protein>
    <submittedName>
        <fullName evidence="2">Uncharacterized protein</fullName>
    </submittedName>
</protein>
<feature type="region of interest" description="Disordered" evidence="1">
    <location>
        <begin position="85"/>
        <end position="140"/>
    </location>
</feature>
<evidence type="ECO:0000256" key="1">
    <source>
        <dbReference type="SAM" id="MobiDB-lite"/>
    </source>
</evidence>
<comment type="caution">
    <text evidence="2">The sequence shown here is derived from an EMBL/GenBank/DDBJ whole genome shotgun (WGS) entry which is preliminary data.</text>
</comment>
<proteinExistence type="predicted"/>
<evidence type="ECO:0000313" key="2">
    <source>
        <dbReference type="EMBL" id="KAK0416408.1"/>
    </source>
</evidence>
<reference evidence="2" key="1">
    <citation type="submission" date="2023-06" db="EMBL/GenBank/DDBJ databases">
        <title>Genomic analysis of the entomopathogenic nematode Steinernema hermaphroditum.</title>
        <authorList>
            <person name="Schwarz E.M."/>
            <person name="Heppert J.K."/>
            <person name="Baniya A."/>
            <person name="Schwartz H.T."/>
            <person name="Tan C.-H."/>
            <person name="Antoshechkin I."/>
            <person name="Sternberg P.W."/>
            <person name="Goodrich-Blair H."/>
            <person name="Dillman A.R."/>
        </authorList>
    </citation>
    <scope>NUCLEOTIDE SEQUENCE</scope>
    <source>
        <strain evidence="2">PS9179</strain>
        <tissue evidence="2">Whole animal</tissue>
    </source>
</reference>
<dbReference type="PANTHER" id="PTHR12751:SF18">
    <property type="entry name" value="PHOSPHATASE AND ACTIN REGULATOR 1"/>
    <property type="match status" value="1"/>
</dbReference>
<dbReference type="Proteomes" id="UP001175271">
    <property type="component" value="Unassembled WGS sequence"/>
</dbReference>
<sequence>MWVVETRFPFPSFDPSSLASTLQHFHSSARFFFYHCAEEAPSRSMVAASSTKRRDSSLRKIFCCFFPLKVKSFEKQREELIIEEAPSEETSLEEPPIEETRSEETPIEEPPIEETPFEEPPIEETPIEETPTEEESLPKRHKIIKFNEYVEVTEAENYDRRSKKPWTKLSLLERARIRKELNDFKSEEMSVHDESKIYTRFHHA</sequence>
<keyword evidence="3" id="KW-1185">Reference proteome</keyword>
<feature type="compositionally biased region" description="Acidic residues" evidence="1">
    <location>
        <begin position="85"/>
        <end position="97"/>
    </location>
</feature>
<dbReference type="GO" id="GO:0003779">
    <property type="term" value="F:actin binding"/>
    <property type="evidence" value="ECO:0007669"/>
    <property type="project" value="TreeGrafter"/>
</dbReference>
<feature type="compositionally biased region" description="Acidic residues" evidence="1">
    <location>
        <begin position="105"/>
        <end position="135"/>
    </location>
</feature>
<dbReference type="EMBL" id="JAUCMV010000002">
    <property type="protein sequence ID" value="KAK0416408.1"/>
    <property type="molecule type" value="Genomic_DNA"/>
</dbReference>
<organism evidence="2 3">
    <name type="scientific">Steinernema hermaphroditum</name>
    <dbReference type="NCBI Taxonomy" id="289476"/>
    <lineage>
        <taxon>Eukaryota</taxon>
        <taxon>Metazoa</taxon>
        <taxon>Ecdysozoa</taxon>
        <taxon>Nematoda</taxon>
        <taxon>Chromadorea</taxon>
        <taxon>Rhabditida</taxon>
        <taxon>Tylenchina</taxon>
        <taxon>Panagrolaimomorpha</taxon>
        <taxon>Strongyloidoidea</taxon>
        <taxon>Steinernematidae</taxon>
        <taxon>Steinernema</taxon>
    </lineage>
</organism>
<dbReference type="GO" id="GO:0030036">
    <property type="term" value="P:actin cytoskeleton organization"/>
    <property type="evidence" value="ECO:0007669"/>
    <property type="project" value="TreeGrafter"/>
</dbReference>
<gene>
    <name evidence="2" type="ORF">QR680_012465</name>
</gene>
<name>A0AA39I245_9BILA</name>
<dbReference type="PANTHER" id="PTHR12751">
    <property type="entry name" value="PHOSPHATASE AND ACTIN REGULATOR PHACTR"/>
    <property type="match status" value="1"/>
</dbReference>